<protein>
    <recommendedName>
        <fullName evidence="3">DUF1508 domain-containing protein</fullName>
    </recommendedName>
</protein>
<dbReference type="EMBL" id="CP107006">
    <property type="protein sequence ID" value="UYQ92874.1"/>
    <property type="molecule type" value="Genomic_DNA"/>
</dbReference>
<dbReference type="Gene3D" id="2.30.29.80">
    <property type="match status" value="1"/>
</dbReference>
<dbReference type="RefSeq" id="WP_264281056.1">
    <property type="nucleotide sequence ID" value="NZ_CP107006.1"/>
</dbReference>
<accession>A0ABY6J3W3</accession>
<reference evidence="1" key="1">
    <citation type="submission" date="2022-10" db="EMBL/GenBank/DDBJ databases">
        <title>Chitinophaga sp. nov., isolated from soil.</title>
        <authorList>
            <person name="Jeon C.O."/>
        </authorList>
    </citation>
    <scope>NUCLEOTIDE SEQUENCE</scope>
    <source>
        <strain evidence="1">R8</strain>
    </source>
</reference>
<proteinExistence type="predicted"/>
<name>A0ABY6J3W3_9BACT</name>
<organism evidence="1 2">
    <name type="scientific">Chitinophaga horti</name>
    <dbReference type="NCBI Taxonomy" id="2920382"/>
    <lineage>
        <taxon>Bacteria</taxon>
        <taxon>Pseudomonadati</taxon>
        <taxon>Bacteroidota</taxon>
        <taxon>Chitinophagia</taxon>
        <taxon>Chitinophagales</taxon>
        <taxon>Chitinophagaceae</taxon>
        <taxon>Chitinophaga</taxon>
    </lineage>
</organism>
<gene>
    <name evidence="1" type="ORF">MKQ68_22600</name>
</gene>
<evidence type="ECO:0008006" key="3">
    <source>
        <dbReference type="Google" id="ProtNLM"/>
    </source>
</evidence>
<evidence type="ECO:0000313" key="1">
    <source>
        <dbReference type="EMBL" id="UYQ92874.1"/>
    </source>
</evidence>
<dbReference type="InterPro" id="IPR036913">
    <property type="entry name" value="YegP-like_sf"/>
</dbReference>
<evidence type="ECO:0000313" key="2">
    <source>
        <dbReference type="Proteomes" id="UP001162741"/>
    </source>
</evidence>
<dbReference type="SUPFAM" id="SSF160113">
    <property type="entry name" value="YegP-like"/>
    <property type="match status" value="2"/>
</dbReference>
<keyword evidence="2" id="KW-1185">Reference proteome</keyword>
<dbReference type="Proteomes" id="UP001162741">
    <property type="component" value="Chromosome"/>
</dbReference>
<sequence length="116" mass="13140">MNKFHIAINPVGSYLVRFKSDTGKTIFYAATFSTKAACLQTIAQIRVSVERPERFIRKGMENGRCFFVLQSEKGRSIGVSEIFDNERTMEDAITQLQMTAPAATLVYDKQHQDLSK</sequence>